<feature type="transmembrane region" description="Helical" evidence="7">
    <location>
        <begin position="104"/>
        <end position="127"/>
    </location>
</feature>
<evidence type="ECO:0000256" key="3">
    <source>
        <dbReference type="ARBA" id="ARBA00022475"/>
    </source>
</evidence>
<comment type="similarity">
    <text evidence="7">Belongs to the binding-protein-dependent transport system permease family.</text>
</comment>
<dbReference type="EMBL" id="CP163430">
    <property type="protein sequence ID" value="XDP98467.1"/>
    <property type="molecule type" value="Genomic_DNA"/>
</dbReference>
<evidence type="ECO:0000256" key="5">
    <source>
        <dbReference type="ARBA" id="ARBA00022989"/>
    </source>
</evidence>
<accession>A0AB39LWY8</accession>
<evidence type="ECO:0000259" key="8">
    <source>
        <dbReference type="PROSITE" id="PS50928"/>
    </source>
</evidence>
<name>A0AB39LWY8_9ACTN</name>
<keyword evidence="2 7" id="KW-0813">Transport</keyword>
<feature type="domain" description="ABC transmembrane type-1" evidence="8">
    <location>
        <begin position="66"/>
        <end position="250"/>
    </location>
</feature>
<dbReference type="InterPro" id="IPR000515">
    <property type="entry name" value="MetI-like"/>
</dbReference>
<evidence type="ECO:0000256" key="1">
    <source>
        <dbReference type="ARBA" id="ARBA00004651"/>
    </source>
</evidence>
<proteinExistence type="inferred from homology"/>
<sequence>MSTGATSKIRGKRGTAWVPPLFFAAAMVVVWTVTAALADSAVYPGPGQALDSLWSDLGNPRFMTSVSDSARVLLLSYAAVVVVGAVAGMLLGLSAFWSRAVLPLVYALNSVPKIVLYPIFLLFLGVGDIGRGAFAFASGVLPMFIIMVEAGAGVSRLHLKMAAGLGMSRLSLLRRIVVPSVLPSLATGMCLCFGLTLIGLVLAEMFAGSSGLGYELLRNLSLARVENIIGQVILIGVLALVPTLALQQLATRIRHRYEVRA</sequence>
<keyword evidence="4 7" id="KW-0812">Transmembrane</keyword>
<evidence type="ECO:0000256" key="4">
    <source>
        <dbReference type="ARBA" id="ARBA00022692"/>
    </source>
</evidence>
<comment type="subcellular location">
    <subcellularLocation>
        <location evidence="1 7">Cell membrane</location>
        <topology evidence="1 7">Multi-pass membrane protein</topology>
    </subcellularLocation>
</comment>
<keyword evidence="9" id="KW-0614">Plasmid</keyword>
<reference evidence="9" key="1">
    <citation type="submission" date="2024-07" db="EMBL/GenBank/DDBJ databases">
        <authorList>
            <person name="Yu S.T."/>
        </authorList>
    </citation>
    <scope>NUCLEOTIDE SEQUENCE</scope>
    <source>
        <strain evidence="9">R02</strain>
        <plasmid evidence="9">unnamed1</plasmid>
    </source>
</reference>
<feature type="transmembrane region" description="Helical" evidence="7">
    <location>
        <begin position="176"/>
        <end position="208"/>
    </location>
</feature>
<dbReference type="GO" id="GO:0005886">
    <property type="term" value="C:plasma membrane"/>
    <property type="evidence" value="ECO:0007669"/>
    <property type="project" value="UniProtKB-SubCell"/>
</dbReference>
<feature type="transmembrane region" description="Helical" evidence="7">
    <location>
        <begin position="133"/>
        <end position="155"/>
    </location>
</feature>
<dbReference type="PROSITE" id="PS50928">
    <property type="entry name" value="ABC_TM1"/>
    <property type="match status" value="1"/>
</dbReference>
<protein>
    <submittedName>
        <fullName evidence="9">ABC transporter permease</fullName>
    </submittedName>
</protein>
<dbReference type="PANTHER" id="PTHR30151:SF0">
    <property type="entry name" value="ABC TRANSPORTER PERMEASE PROTEIN MJ0413-RELATED"/>
    <property type="match status" value="1"/>
</dbReference>
<dbReference type="SUPFAM" id="SSF161098">
    <property type="entry name" value="MetI-like"/>
    <property type="match status" value="1"/>
</dbReference>
<dbReference type="CDD" id="cd06261">
    <property type="entry name" value="TM_PBP2"/>
    <property type="match status" value="1"/>
</dbReference>
<dbReference type="Pfam" id="PF00528">
    <property type="entry name" value="BPD_transp_1"/>
    <property type="match status" value="1"/>
</dbReference>
<dbReference type="AlphaFoldDB" id="A0AB39LWY8"/>
<evidence type="ECO:0000256" key="7">
    <source>
        <dbReference type="RuleBase" id="RU363032"/>
    </source>
</evidence>
<gene>
    <name evidence="9" type="ORF">AB5J57_33735</name>
</gene>
<feature type="transmembrane region" description="Helical" evidence="7">
    <location>
        <begin position="21"/>
        <end position="43"/>
    </location>
</feature>
<keyword evidence="3" id="KW-1003">Cell membrane</keyword>
<dbReference type="GO" id="GO:0055085">
    <property type="term" value="P:transmembrane transport"/>
    <property type="evidence" value="ECO:0007669"/>
    <property type="project" value="InterPro"/>
</dbReference>
<feature type="transmembrane region" description="Helical" evidence="7">
    <location>
        <begin position="228"/>
        <end position="246"/>
    </location>
</feature>
<organism evidence="9">
    <name type="scientific">Streptomyces sp. R02</name>
    <dbReference type="NCBI Taxonomy" id="3238623"/>
    <lineage>
        <taxon>Bacteria</taxon>
        <taxon>Bacillati</taxon>
        <taxon>Actinomycetota</taxon>
        <taxon>Actinomycetes</taxon>
        <taxon>Kitasatosporales</taxon>
        <taxon>Streptomycetaceae</taxon>
        <taxon>Streptomyces</taxon>
    </lineage>
</organism>
<keyword evidence="6 7" id="KW-0472">Membrane</keyword>
<evidence type="ECO:0000313" key="9">
    <source>
        <dbReference type="EMBL" id="XDP98467.1"/>
    </source>
</evidence>
<dbReference type="InterPro" id="IPR035906">
    <property type="entry name" value="MetI-like_sf"/>
</dbReference>
<feature type="transmembrane region" description="Helical" evidence="7">
    <location>
        <begin position="72"/>
        <end position="97"/>
    </location>
</feature>
<dbReference type="PANTHER" id="PTHR30151">
    <property type="entry name" value="ALKANE SULFONATE ABC TRANSPORTER-RELATED, MEMBRANE SUBUNIT"/>
    <property type="match status" value="1"/>
</dbReference>
<geneLocation type="plasmid" evidence="9">
    <name>unnamed1</name>
</geneLocation>
<dbReference type="RefSeq" id="WP_369153545.1">
    <property type="nucleotide sequence ID" value="NZ_CP163430.1"/>
</dbReference>
<keyword evidence="5 7" id="KW-1133">Transmembrane helix</keyword>
<dbReference type="Gene3D" id="1.10.3720.10">
    <property type="entry name" value="MetI-like"/>
    <property type="match status" value="1"/>
</dbReference>
<evidence type="ECO:0000256" key="2">
    <source>
        <dbReference type="ARBA" id="ARBA00022448"/>
    </source>
</evidence>
<evidence type="ECO:0000256" key="6">
    <source>
        <dbReference type="ARBA" id="ARBA00023136"/>
    </source>
</evidence>